<evidence type="ECO:0000313" key="2">
    <source>
        <dbReference type="EMBL" id="KAH0881821.1"/>
    </source>
</evidence>
<feature type="region of interest" description="Disordered" evidence="1">
    <location>
        <begin position="251"/>
        <end position="330"/>
    </location>
</feature>
<proteinExistence type="predicted"/>
<reference evidence="2 3" key="1">
    <citation type="submission" date="2021-05" db="EMBL/GenBank/DDBJ databases">
        <title>Genome Assembly of Synthetic Allotetraploid Brassica napus Reveals Homoeologous Exchanges between Subgenomes.</title>
        <authorList>
            <person name="Davis J.T."/>
        </authorList>
    </citation>
    <scope>NUCLEOTIDE SEQUENCE [LARGE SCALE GENOMIC DNA]</scope>
    <source>
        <strain evidence="3">cv. Da-Ae</strain>
        <tissue evidence="2">Seedling</tissue>
    </source>
</reference>
<name>A0ABQ7ZNI8_BRANA</name>
<comment type="caution">
    <text evidence="2">The sequence shown here is derived from an EMBL/GenBank/DDBJ whole genome shotgun (WGS) entry which is preliminary data.</text>
</comment>
<evidence type="ECO:0000313" key="3">
    <source>
        <dbReference type="Proteomes" id="UP000824890"/>
    </source>
</evidence>
<dbReference type="Proteomes" id="UP000824890">
    <property type="component" value="Unassembled WGS sequence"/>
</dbReference>
<dbReference type="EMBL" id="JAGKQM010000014">
    <property type="protein sequence ID" value="KAH0881821.1"/>
    <property type="molecule type" value="Genomic_DNA"/>
</dbReference>
<keyword evidence="3" id="KW-1185">Reference proteome</keyword>
<gene>
    <name evidence="2" type="ORF">HID58_057917</name>
</gene>
<evidence type="ECO:0000256" key="1">
    <source>
        <dbReference type="SAM" id="MobiDB-lite"/>
    </source>
</evidence>
<protein>
    <submittedName>
        <fullName evidence="2">Uncharacterized protein</fullName>
    </submittedName>
</protein>
<organism evidence="2 3">
    <name type="scientific">Brassica napus</name>
    <name type="common">Rape</name>
    <dbReference type="NCBI Taxonomy" id="3708"/>
    <lineage>
        <taxon>Eukaryota</taxon>
        <taxon>Viridiplantae</taxon>
        <taxon>Streptophyta</taxon>
        <taxon>Embryophyta</taxon>
        <taxon>Tracheophyta</taxon>
        <taxon>Spermatophyta</taxon>
        <taxon>Magnoliopsida</taxon>
        <taxon>eudicotyledons</taxon>
        <taxon>Gunneridae</taxon>
        <taxon>Pentapetalae</taxon>
        <taxon>rosids</taxon>
        <taxon>malvids</taxon>
        <taxon>Brassicales</taxon>
        <taxon>Brassicaceae</taxon>
        <taxon>Brassiceae</taxon>
        <taxon>Brassica</taxon>
    </lineage>
</organism>
<sequence>MIVRSEKGITTTTLRSNLLHQLIEKIPTGDQQKTIELQHIDHIKLRQARGRREAPTVVPIMKENAHKVVMKDTHAPLWNLLLTPTPPPPLRGEAITERSRSQYLRQRTLALVLPRISMWNQRGDPTEREARLERVRQAEEQGQMEENALMMVRASQNASSAGKNVPPPEDSPERIPATQRLGPDPHYHTDISGILSTHPNSTARERLPATLRLGTATPPIEHTPEATVETLNAGNIGRLPMTLRLGPCLGTGTEGGAPSAPIAGKRKPGRPPGKNKCVDNATLPTGTATSKRKVLKSKPSPVRRSTIQKTGQTAKASKTNRARTVPFRPGTKLSNVIVNESYKRRSRN</sequence>
<feature type="compositionally biased region" description="Polar residues" evidence="1">
    <location>
        <begin position="303"/>
        <end position="319"/>
    </location>
</feature>
<feature type="region of interest" description="Disordered" evidence="1">
    <location>
        <begin position="156"/>
        <end position="202"/>
    </location>
</feature>
<accession>A0ABQ7ZNI8</accession>